<feature type="domain" description="Polymerase nucleotidyl transferase" evidence="1">
    <location>
        <begin position="25"/>
        <end position="80"/>
    </location>
</feature>
<accession>A0ABP8K819</accession>
<dbReference type="Pfam" id="PF01909">
    <property type="entry name" value="NTP_transf_2"/>
    <property type="match status" value="1"/>
</dbReference>
<keyword evidence="3" id="KW-1185">Reference proteome</keyword>
<evidence type="ECO:0000259" key="1">
    <source>
        <dbReference type="Pfam" id="PF01909"/>
    </source>
</evidence>
<dbReference type="CDD" id="cd05403">
    <property type="entry name" value="NT_KNTase_like"/>
    <property type="match status" value="1"/>
</dbReference>
<name>A0ABP8K819_9BACT</name>
<dbReference type="EMBL" id="BAABHB010000002">
    <property type="protein sequence ID" value="GAA4401947.1"/>
    <property type="molecule type" value="Genomic_DNA"/>
</dbReference>
<sequence>MVKVHDFQTFQRYLREKQVFDQFGLNRVGVFGSFARGEVYQDIDLLIDEDVPYQQLIELREKLQRDLQVRIDIMLKPFAEPIILYRAMKDVKYATKQ</sequence>
<dbReference type="Gene3D" id="3.30.460.10">
    <property type="entry name" value="Beta Polymerase, domain 2"/>
    <property type="match status" value="1"/>
</dbReference>
<protein>
    <recommendedName>
        <fullName evidence="1">Polymerase nucleotidyl transferase domain-containing protein</fullName>
    </recommendedName>
</protein>
<dbReference type="Proteomes" id="UP001500936">
    <property type="component" value="Unassembled WGS sequence"/>
</dbReference>
<evidence type="ECO:0000313" key="2">
    <source>
        <dbReference type="EMBL" id="GAA4401947.1"/>
    </source>
</evidence>
<dbReference type="RefSeq" id="WP_345265856.1">
    <property type="nucleotide sequence ID" value="NZ_BAABHB010000002.1"/>
</dbReference>
<proteinExistence type="predicted"/>
<comment type="caution">
    <text evidence="2">The sequence shown here is derived from an EMBL/GenBank/DDBJ whole genome shotgun (WGS) entry which is preliminary data.</text>
</comment>
<reference evidence="3" key="1">
    <citation type="journal article" date="2019" name="Int. J. Syst. Evol. Microbiol.">
        <title>The Global Catalogue of Microorganisms (GCM) 10K type strain sequencing project: providing services to taxonomists for standard genome sequencing and annotation.</title>
        <authorList>
            <consortium name="The Broad Institute Genomics Platform"/>
            <consortium name="The Broad Institute Genome Sequencing Center for Infectious Disease"/>
            <person name="Wu L."/>
            <person name="Ma J."/>
        </authorList>
    </citation>
    <scope>NUCLEOTIDE SEQUENCE [LARGE SCALE GENOMIC DNA]</scope>
    <source>
        <strain evidence="3">JCM 17925</strain>
    </source>
</reference>
<dbReference type="InterPro" id="IPR043519">
    <property type="entry name" value="NT_sf"/>
</dbReference>
<organism evidence="2 3">
    <name type="scientific">Nibrella viscosa</name>
    <dbReference type="NCBI Taxonomy" id="1084524"/>
    <lineage>
        <taxon>Bacteria</taxon>
        <taxon>Pseudomonadati</taxon>
        <taxon>Bacteroidota</taxon>
        <taxon>Cytophagia</taxon>
        <taxon>Cytophagales</taxon>
        <taxon>Spirosomataceae</taxon>
        <taxon>Nibrella</taxon>
    </lineage>
</organism>
<dbReference type="InterPro" id="IPR002934">
    <property type="entry name" value="Polymerase_NTP_transf_dom"/>
</dbReference>
<evidence type="ECO:0000313" key="3">
    <source>
        <dbReference type="Proteomes" id="UP001500936"/>
    </source>
</evidence>
<dbReference type="SUPFAM" id="SSF81301">
    <property type="entry name" value="Nucleotidyltransferase"/>
    <property type="match status" value="1"/>
</dbReference>
<gene>
    <name evidence="2" type="ORF">GCM10023187_16630</name>
</gene>